<name>A0A6J7CT56_9ZZZZ</name>
<accession>A0A6J7CT56</accession>
<dbReference type="AlphaFoldDB" id="A0A6J7CT56"/>
<organism evidence="1">
    <name type="scientific">freshwater metagenome</name>
    <dbReference type="NCBI Taxonomy" id="449393"/>
    <lineage>
        <taxon>unclassified sequences</taxon>
        <taxon>metagenomes</taxon>
        <taxon>ecological metagenomes</taxon>
    </lineage>
</organism>
<proteinExistence type="predicted"/>
<evidence type="ECO:0000313" key="1">
    <source>
        <dbReference type="EMBL" id="CAB4860950.1"/>
    </source>
</evidence>
<dbReference type="EMBL" id="CAFBLU010000002">
    <property type="protein sequence ID" value="CAB4860950.1"/>
    <property type="molecule type" value="Genomic_DNA"/>
</dbReference>
<protein>
    <submittedName>
        <fullName evidence="1">Unannotated protein</fullName>
    </submittedName>
</protein>
<reference evidence="1" key="1">
    <citation type="submission" date="2020-05" db="EMBL/GenBank/DDBJ databases">
        <authorList>
            <person name="Chiriac C."/>
            <person name="Salcher M."/>
            <person name="Ghai R."/>
            <person name="Kavagutti S V."/>
        </authorList>
    </citation>
    <scope>NUCLEOTIDE SEQUENCE</scope>
</reference>
<gene>
    <name evidence="1" type="ORF">UFOPK3444_00170</name>
</gene>
<sequence>MNSICVLGNAGLGPDAAGAVSLTARRTGPVAVVLLSAASSDGPSGCDLPGPRESAQRVSLPPTLGAARLGGAIRQQGHPARASWRLVTSRVDTVDEAVSVGGFLASQGVRPVFGVEGPSDIRVKDLLAEVDACLIAVREGTPESFGVSAGRLLITEGVRMGVMSLPEVGLGTALVAAGIAAPGAWVSPIEACLPGLLGP</sequence>